<evidence type="ECO:0000313" key="5">
    <source>
        <dbReference type="Proteomes" id="UP000034680"/>
    </source>
</evidence>
<keyword evidence="5" id="KW-1185">Reference proteome</keyword>
<name>A0A0G2H4C4_9PEZI</name>
<proteinExistence type="inferred from homology"/>
<dbReference type="GO" id="GO:0016491">
    <property type="term" value="F:oxidoreductase activity"/>
    <property type="evidence" value="ECO:0007669"/>
    <property type="project" value="UniProtKB-KW"/>
</dbReference>
<comment type="similarity">
    <text evidence="1 3">Belongs to the short-chain dehydrogenases/reductases (SDR) family.</text>
</comment>
<dbReference type="STRING" id="1214573.A0A0G2H4C4"/>
<accession>A0A0G2H4C4</accession>
<evidence type="ECO:0000256" key="3">
    <source>
        <dbReference type="RuleBase" id="RU000363"/>
    </source>
</evidence>
<evidence type="ECO:0000256" key="1">
    <source>
        <dbReference type="ARBA" id="ARBA00006484"/>
    </source>
</evidence>
<organism evidence="4 5">
    <name type="scientific">Diaporthe ampelina</name>
    <dbReference type="NCBI Taxonomy" id="1214573"/>
    <lineage>
        <taxon>Eukaryota</taxon>
        <taxon>Fungi</taxon>
        <taxon>Dikarya</taxon>
        <taxon>Ascomycota</taxon>
        <taxon>Pezizomycotina</taxon>
        <taxon>Sordariomycetes</taxon>
        <taxon>Sordariomycetidae</taxon>
        <taxon>Diaporthales</taxon>
        <taxon>Diaporthaceae</taxon>
        <taxon>Diaporthe</taxon>
    </lineage>
</organism>
<dbReference type="InterPro" id="IPR036291">
    <property type="entry name" value="NAD(P)-bd_dom_sf"/>
</dbReference>
<dbReference type="OrthoDB" id="191139at2759"/>
<dbReference type="Gene3D" id="3.40.50.720">
    <property type="entry name" value="NAD(P)-binding Rossmann-like Domain"/>
    <property type="match status" value="1"/>
</dbReference>
<comment type="caution">
    <text evidence="4">The sequence shown here is derived from an EMBL/GenBank/DDBJ whole genome shotgun (WGS) entry which is preliminary data.</text>
</comment>
<reference evidence="4 5" key="2">
    <citation type="submission" date="2015-05" db="EMBL/GenBank/DDBJ databases">
        <authorList>
            <person name="Morales-Cruz A."/>
            <person name="Amrine K.C."/>
            <person name="Cantu D."/>
        </authorList>
    </citation>
    <scope>NUCLEOTIDE SEQUENCE [LARGE SCALE GENOMIC DNA]</scope>
    <source>
        <strain evidence="4">DA912</strain>
    </source>
</reference>
<reference evidence="4 5" key="1">
    <citation type="submission" date="2015-05" db="EMBL/GenBank/DDBJ databases">
        <title>Distinctive expansion of gene families associated with plant cell wall degradation and secondary metabolism in the genomes of grapevine trunk pathogens.</title>
        <authorList>
            <person name="Lawrence D.P."/>
            <person name="Travadon R."/>
            <person name="Rolshausen P.E."/>
            <person name="Baumgartner K."/>
        </authorList>
    </citation>
    <scope>NUCLEOTIDE SEQUENCE [LARGE SCALE GENOMIC DNA]</scope>
    <source>
        <strain evidence="4">DA912</strain>
    </source>
</reference>
<dbReference type="AlphaFoldDB" id="A0A0G2H4C4"/>
<evidence type="ECO:0000313" key="4">
    <source>
        <dbReference type="EMBL" id="KKY30093.1"/>
    </source>
</evidence>
<dbReference type="PANTHER" id="PTHR24320">
    <property type="entry name" value="RETINOL DEHYDROGENASE"/>
    <property type="match status" value="1"/>
</dbReference>
<dbReference type="PANTHER" id="PTHR24320:SF283">
    <property type="entry name" value="RETINOL DEHYDROGENASE 11"/>
    <property type="match status" value="1"/>
</dbReference>
<sequence>MPTQTFTDQNIHTKMPVFDSAATSEQVVKAFASQVNGRTFVITGAGQPSIGSSLATELAKASPGHILIASRTASNVDPVLTAIRRIDPSTKTSFVQIDLSDHASVRRAGQEILEKTEGKINVLINSAGVMALKGYAVDKQGIEMQFSVNYVGHFLLTSILAPALVAAGAQGPHGARVVNLTSAGYQISPVRFDDPSFSGGAEYDHWTGYGQAKTAQILFTHGLTGRLKDRGVTSFACHPGSNLDTRLGNHLVVEDYGDIIPVTKRNTGSDFVFTVGDEPRFKTYEQIGATPLIAALDPGLASQAPAYLQNNGVVQPAATFAYDPEHVERCWKLGEELVGQELTY</sequence>
<dbReference type="Proteomes" id="UP000034680">
    <property type="component" value="Unassembled WGS sequence"/>
</dbReference>
<gene>
    <name evidence="4" type="ORF">UCDDA912_g09981</name>
</gene>
<dbReference type="SUPFAM" id="SSF51735">
    <property type="entry name" value="NAD(P)-binding Rossmann-fold domains"/>
    <property type="match status" value="1"/>
</dbReference>
<evidence type="ECO:0000256" key="2">
    <source>
        <dbReference type="ARBA" id="ARBA00023002"/>
    </source>
</evidence>
<dbReference type="EMBL" id="LCUC01000535">
    <property type="protein sequence ID" value="KKY30093.1"/>
    <property type="molecule type" value="Genomic_DNA"/>
</dbReference>
<dbReference type="PRINTS" id="PR00080">
    <property type="entry name" value="SDRFAMILY"/>
</dbReference>
<protein>
    <submittedName>
        <fullName evidence="4">Putative short-chain dehydrogenase</fullName>
    </submittedName>
</protein>
<dbReference type="Pfam" id="PF00106">
    <property type="entry name" value="adh_short"/>
    <property type="match status" value="1"/>
</dbReference>
<keyword evidence="2" id="KW-0560">Oxidoreductase</keyword>
<dbReference type="InterPro" id="IPR002347">
    <property type="entry name" value="SDR_fam"/>
</dbReference>